<sequence>MFIQNWWGIWPRVADINQSIFFFIYSLLPIFLFYLISVILFPDFKNQEKVVMKEYFYGNTRWLFALFAVYFVLTIISSFVYNDIGNVLVQNIIRGGGVVLAATAAYFNRTVWLHVIFLAIGYYMLIQFFLALPT</sequence>
<keyword evidence="1" id="KW-0472">Membrane</keyword>
<evidence type="ECO:0000256" key="1">
    <source>
        <dbReference type="SAM" id="Phobius"/>
    </source>
</evidence>
<name>L8JSJ7_9BACT</name>
<dbReference type="AlphaFoldDB" id="L8JSJ7"/>
<dbReference type="EMBL" id="AMZN01000055">
    <property type="protein sequence ID" value="ELR70332.1"/>
    <property type="molecule type" value="Genomic_DNA"/>
</dbReference>
<feature type="transmembrane region" description="Helical" evidence="1">
    <location>
        <begin position="112"/>
        <end position="132"/>
    </location>
</feature>
<dbReference type="Proteomes" id="UP000011135">
    <property type="component" value="Unassembled WGS sequence"/>
</dbReference>
<accession>L8JSJ7</accession>
<evidence type="ECO:0000313" key="3">
    <source>
        <dbReference type="Proteomes" id="UP000011135"/>
    </source>
</evidence>
<proteinExistence type="predicted"/>
<keyword evidence="1" id="KW-0812">Transmembrane</keyword>
<reference evidence="2 3" key="1">
    <citation type="submission" date="2012-12" db="EMBL/GenBank/DDBJ databases">
        <title>Genome assembly of Fulvivirga imtechensis AK7.</title>
        <authorList>
            <person name="Nupur N."/>
            <person name="Khatri I."/>
            <person name="Kumar R."/>
            <person name="Subramanian S."/>
            <person name="Pinnaka A."/>
        </authorList>
    </citation>
    <scope>NUCLEOTIDE SEQUENCE [LARGE SCALE GENOMIC DNA]</scope>
    <source>
        <strain evidence="2 3">AK7</strain>
    </source>
</reference>
<gene>
    <name evidence="2" type="ORF">C900_04017</name>
</gene>
<protein>
    <submittedName>
        <fullName evidence="2">Uncharacterized protein</fullName>
    </submittedName>
</protein>
<feature type="transmembrane region" description="Helical" evidence="1">
    <location>
        <begin position="20"/>
        <end position="41"/>
    </location>
</feature>
<comment type="caution">
    <text evidence="2">The sequence shown here is derived from an EMBL/GenBank/DDBJ whole genome shotgun (WGS) entry which is preliminary data.</text>
</comment>
<keyword evidence="3" id="KW-1185">Reference proteome</keyword>
<keyword evidence="1" id="KW-1133">Transmembrane helix</keyword>
<evidence type="ECO:0000313" key="2">
    <source>
        <dbReference type="EMBL" id="ELR70332.1"/>
    </source>
</evidence>
<organism evidence="2 3">
    <name type="scientific">Fulvivirga imtechensis AK7</name>
    <dbReference type="NCBI Taxonomy" id="1237149"/>
    <lineage>
        <taxon>Bacteria</taxon>
        <taxon>Pseudomonadati</taxon>
        <taxon>Bacteroidota</taxon>
        <taxon>Cytophagia</taxon>
        <taxon>Cytophagales</taxon>
        <taxon>Fulvivirgaceae</taxon>
        <taxon>Fulvivirga</taxon>
    </lineage>
</organism>
<feature type="transmembrane region" description="Helical" evidence="1">
    <location>
        <begin position="62"/>
        <end position="81"/>
    </location>
</feature>